<dbReference type="Pfam" id="PF06580">
    <property type="entry name" value="His_kinase"/>
    <property type="match status" value="1"/>
</dbReference>
<evidence type="ECO:0000313" key="14">
    <source>
        <dbReference type="EMBL" id="MBU9727016.1"/>
    </source>
</evidence>
<dbReference type="InterPro" id="IPR003594">
    <property type="entry name" value="HATPase_dom"/>
</dbReference>
<keyword evidence="15" id="KW-1185">Reference proteome</keyword>
<dbReference type="Gene3D" id="3.30.565.10">
    <property type="entry name" value="Histidine kinase-like ATPase, C-terminal domain"/>
    <property type="match status" value="1"/>
</dbReference>
<dbReference type="GO" id="GO:0016301">
    <property type="term" value="F:kinase activity"/>
    <property type="evidence" value="ECO:0007669"/>
    <property type="project" value="UniProtKB-KW"/>
</dbReference>
<evidence type="ECO:0000256" key="9">
    <source>
        <dbReference type="ARBA" id="ARBA00022989"/>
    </source>
</evidence>
<dbReference type="InterPro" id="IPR036890">
    <property type="entry name" value="HATPase_C_sf"/>
</dbReference>
<keyword evidence="7 14" id="KW-0418">Kinase</keyword>
<protein>
    <submittedName>
        <fullName evidence="14">Histidine kinase</fullName>
    </submittedName>
</protein>
<dbReference type="Gene3D" id="6.10.340.10">
    <property type="match status" value="1"/>
</dbReference>
<dbReference type="EMBL" id="JAHQCX010000008">
    <property type="protein sequence ID" value="MBU9727016.1"/>
    <property type="molecule type" value="Genomic_DNA"/>
</dbReference>
<dbReference type="InterPro" id="IPR010559">
    <property type="entry name" value="Sig_transdc_His_kin_internal"/>
</dbReference>
<comment type="caution">
    <text evidence="14">The sequence shown here is derived from an EMBL/GenBank/DDBJ whole genome shotgun (WGS) entry which is preliminary data.</text>
</comment>
<accession>A0ABS6K965</accession>
<evidence type="ECO:0000256" key="4">
    <source>
        <dbReference type="ARBA" id="ARBA00022679"/>
    </source>
</evidence>
<keyword evidence="10" id="KW-0902">Two-component regulatory system</keyword>
<evidence type="ECO:0000313" key="15">
    <source>
        <dbReference type="Proteomes" id="UP001314681"/>
    </source>
</evidence>
<keyword evidence="4" id="KW-0808">Transferase</keyword>
<evidence type="ECO:0000256" key="2">
    <source>
        <dbReference type="ARBA" id="ARBA00022475"/>
    </source>
</evidence>
<feature type="domain" description="HAMP" evidence="13">
    <location>
        <begin position="317"/>
        <end position="364"/>
    </location>
</feature>
<dbReference type="SMART" id="SM00304">
    <property type="entry name" value="HAMP"/>
    <property type="match status" value="1"/>
</dbReference>
<evidence type="ECO:0000256" key="6">
    <source>
        <dbReference type="ARBA" id="ARBA00022741"/>
    </source>
</evidence>
<dbReference type="InterPro" id="IPR050640">
    <property type="entry name" value="Bact_2-comp_sensor_kinase"/>
</dbReference>
<dbReference type="SUPFAM" id="SSF158472">
    <property type="entry name" value="HAMP domain-like"/>
    <property type="match status" value="1"/>
</dbReference>
<evidence type="ECO:0000256" key="10">
    <source>
        <dbReference type="ARBA" id="ARBA00023012"/>
    </source>
</evidence>
<dbReference type="Pfam" id="PF00672">
    <property type="entry name" value="HAMP"/>
    <property type="match status" value="1"/>
</dbReference>
<sequence>MKKNRFVSNMLVMYSLIIVLGLGASSWFIANTMAEQMIRTQTNYEAELMDKMKVDINGRLQSIGNIFTNLYLKEYDYQNITDVLREEQDDYQRELFINQFLRASSNGNQFVKEIILVDYQRNKTYLIAKSLFQDWNKEVDFLHSDFLNEVKKYENEIVMTPVYRSDYLKEQDDVISVYMNIVDIYNMQKSPKCGAVIINIDPKAFFEIYDSPGEQQIGTTYIVDPKGVIYYRTGDESLDYLLKQTTALPRKEQEQFVVKKADLVSWSRLSYIHIIDKGVLYREVYRLTLQQVLPVLVICLLLCLAAGLLIACLLGSRITRIVRHIRKIQKGRLDERLEVTRDDEIAVLENGLNDMSRKLEEYIDTIYVKDIKMKKAELRALQIQINPHFMFNTLESIRAMAISGDDPKTAQMLTILGNMFRWNLRHPDIVLIEDELQYVDYYMQLQELRFGERLEYEELLDLEQKELRVPKLTLQPIIENCINHAFNQEMEVCRIRIHGKSQAEKGVCILIEDNGIGMDAATRELLQQKIETDSEEENLYHIGIKNVNERMKLLLGSSYGLRIYSSSMRGTCVALYLPAGRQEEEECTE</sequence>
<keyword evidence="5 12" id="KW-0812">Transmembrane</keyword>
<gene>
    <name evidence="14" type="ORF">KTH90_13415</name>
</gene>
<evidence type="ECO:0000256" key="8">
    <source>
        <dbReference type="ARBA" id="ARBA00022840"/>
    </source>
</evidence>
<dbReference type="Proteomes" id="UP001314681">
    <property type="component" value="Unassembled WGS sequence"/>
</dbReference>
<proteinExistence type="predicted"/>
<dbReference type="SUPFAM" id="SSF55874">
    <property type="entry name" value="ATPase domain of HSP90 chaperone/DNA topoisomerase II/histidine kinase"/>
    <property type="match status" value="1"/>
</dbReference>
<dbReference type="RefSeq" id="WP_158355147.1">
    <property type="nucleotide sequence ID" value="NZ_JAHQCX010000008.1"/>
</dbReference>
<keyword evidence="2" id="KW-1003">Cell membrane</keyword>
<evidence type="ECO:0000256" key="1">
    <source>
        <dbReference type="ARBA" id="ARBA00004651"/>
    </source>
</evidence>
<name>A0ABS6K965_9FIRM</name>
<feature type="transmembrane region" description="Helical" evidence="12">
    <location>
        <begin position="292"/>
        <end position="316"/>
    </location>
</feature>
<dbReference type="PANTHER" id="PTHR34220:SF11">
    <property type="entry name" value="SENSOR PROTEIN KINASE HPTS"/>
    <property type="match status" value="1"/>
</dbReference>
<dbReference type="PANTHER" id="PTHR34220">
    <property type="entry name" value="SENSOR HISTIDINE KINASE YPDA"/>
    <property type="match status" value="1"/>
</dbReference>
<comment type="subcellular location">
    <subcellularLocation>
        <location evidence="1">Cell membrane</location>
        <topology evidence="1">Multi-pass membrane protein</topology>
    </subcellularLocation>
</comment>
<keyword evidence="9 12" id="KW-1133">Transmembrane helix</keyword>
<evidence type="ECO:0000256" key="3">
    <source>
        <dbReference type="ARBA" id="ARBA00022553"/>
    </source>
</evidence>
<dbReference type="Pfam" id="PF02518">
    <property type="entry name" value="HATPase_c"/>
    <property type="match status" value="1"/>
</dbReference>
<organism evidence="14 15">
    <name type="scientific">Diplocloster modestus</name>
    <dbReference type="NCBI Taxonomy" id="2850322"/>
    <lineage>
        <taxon>Bacteria</taxon>
        <taxon>Bacillati</taxon>
        <taxon>Bacillota</taxon>
        <taxon>Clostridia</taxon>
        <taxon>Lachnospirales</taxon>
        <taxon>Lachnospiraceae</taxon>
        <taxon>Diplocloster</taxon>
    </lineage>
</organism>
<evidence type="ECO:0000259" key="13">
    <source>
        <dbReference type="PROSITE" id="PS50885"/>
    </source>
</evidence>
<dbReference type="CDD" id="cd06225">
    <property type="entry name" value="HAMP"/>
    <property type="match status" value="1"/>
</dbReference>
<reference evidence="14 15" key="1">
    <citation type="submission" date="2021-06" db="EMBL/GenBank/DDBJ databases">
        <title>Description of novel taxa of the family Lachnospiraceae.</title>
        <authorList>
            <person name="Chaplin A.V."/>
            <person name="Sokolova S.R."/>
            <person name="Pikina A.P."/>
            <person name="Korzhanova M."/>
            <person name="Belova V."/>
            <person name="Korostin D."/>
            <person name="Efimov B.A."/>
        </authorList>
    </citation>
    <scope>NUCLEOTIDE SEQUENCE [LARGE SCALE GENOMIC DNA]</scope>
    <source>
        <strain evidence="14 15">ASD4241</strain>
    </source>
</reference>
<evidence type="ECO:0000256" key="5">
    <source>
        <dbReference type="ARBA" id="ARBA00022692"/>
    </source>
</evidence>
<dbReference type="PROSITE" id="PS50885">
    <property type="entry name" value="HAMP"/>
    <property type="match status" value="1"/>
</dbReference>
<keyword evidence="11 12" id="KW-0472">Membrane</keyword>
<keyword evidence="8" id="KW-0067">ATP-binding</keyword>
<dbReference type="InterPro" id="IPR003660">
    <property type="entry name" value="HAMP_dom"/>
</dbReference>
<evidence type="ECO:0000256" key="12">
    <source>
        <dbReference type="SAM" id="Phobius"/>
    </source>
</evidence>
<keyword evidence="6" id="KW-0547">Nucleotide-binding</keyword>
<evidence type="ECO:0000256" key="11">
    <source>
        <dbReference type="ARBA" id="ARBA00023136"/>
    </source>
</evidence>
<keyword evidence="3" id="KW-0597">Phosphoprotein</keyword>
<evidence type="ECO:0000256" key="7">
    <source>
        <dbReference type="ARBA" id="ARBA00022777"/>
    </source>
</evidence>